<feature type="repeat" description="ANK" evidence="12">
    <location>
        <begin position="270"/>
        <end position="302"/>
    </location>
</feature>
<evidence type="ECO:0000256" key="14">
    <source>
        <dbReference type="SAM" id="Phobius"/>
    </source>
</evidence>
<evidence type="ECO:0000256" key="6">
    <source>
        <dbReference type="ARBA" id="ARBA00022989"/>
    </source>
</evidence>
<evidence type="ECO:0000256" key="7">
    <source>
        <dbReference type="ARBA" id="ARBA00023043"/>
    </source>
</evidence>
<feature type="repeat" description="ANK" evidence="12">
    <location>
        <begin position="123"/>
        <end position="155"/>
    </location>
</feature>
<feature type="repeat" description="ANK" evidence="12">
    <location>
        <begin position="156"/>
        <end position="189"/>
    </location>
</feature>
<feature type="repeat" description="ANK" evidence="12">
    <location>
        <begin position="474"/>
        <end position="506"/>
    </location>
</feature>
<dbReference type="Gene3D" id="1.10.287.70">
    <property type="match status" value="1"/>
</dbReference>
<comment type="subcellular location">
    <subcellularLocation>
        <location evidence="1">Membrane</location>
        <topology evidence="1">Multi-pass membrane protein</topology>
    </subcellularLocation>
</comment>
<proteinExistence type="predicted"/>
<keyword evidence="9 14" id="KW-0472">Membrane</keyword>
<feature type="domain" description="Ion transport" evidence="15">
    <location>
        <begin position="741"/>
        <end position="1007"/>
    </location>
</feature>
<feature type="repeat" description="ANK" evidence="12">
    <location>
        <begin position="573"/>
        <end position="605"/>
    </location>
</feature>
<evidence type="ECO:0000256" key="2">
    <source>
        <dbReference type="ARBA" id="ARBA00022448"/>
    </source>
</evidence>
<feature type="transmembrane region" description="Helical" evidence="14">
    <location>
        <begin position="972"/>
        <end position="997"/>
    </location>
</feature>
<dbReference type="PANTHER" id="PTHR47143:SF1">
    <property type="entry name" value="ION_TRANS DOMAIN-CONTAINING PROTEIN"/>
    <property type="match status" value="1"/>
</dbReference>
<evidence type="ECO:0000256" key="8">
    <source>
        <dbReference type="ARBA" id="ARBA00023065"/>
    </source>
</evidence>
<dbReference type="PROSITE" id="PS50297">
    <property type="entry name" value="ANK_REP_REGION"/>
    <property type="match status" value="9"/>
</dbReference>
<evidence type="ECO:0000256" key="13">
    <source>
        <dbReference type="SAM" id="MobiDB-lite"/>
    </source>
</evidence>
<keyword evidence="7 12" id="KW-0040">ANK repeat</keyword>
<evidence type="ECO:0000259" key="15">
    <source>
        <dbReference type="Pfam" id="PF00520"/>
    </source>
</evidence>
<keyword evidence="4 14" id="KW-0812">Transmembrane</keyword>
<dbReference type="KEGG" id="aten:116294305"/>
<dbReference type="RefSeq" id="XP_031557738.1">
    <property type="nucleotide sequence ID" value="XM_031701878.1"/>
</dbReference>
<feature type="repeat" description="ANK" evidence="12">
    <location>
        <begin position="405"/>
        <end position="437"/>
    </location>
</feature>
<feature type="transmembrane region" description="Helical" evidence="14">
    <location>
        <begin position="860"/>
        <end position="881"/>
    </location>
</feature>
<dbReference type="GeneID" id="116294305"/>
<feature type="repeat" description="ANK" evidence="12">
    <location>
        <begin position="337"/>
        <end position="369"/>
    </location>
</feature>
<dbReference type="PROSITE" id="PS50088">
    <property type="entry name" value="ANK_REPEAT"/>
    <property type="match status" value="13"/>
</dbReference>
<evidence type="ECO:0000313" key="19">
    <source>
        <dbReference type="RefSeq" id="XP_031557734.1"/>
    </source>
</evidence>
<feature type="repeat" description="ANK" evidence="12">
    <location>
        <begin position="304"/>
        <end position="336"/>
    </location>
</feature>
<name>A0A6P8HRJ8_ACTTE</name>
<dbReference type="InterPro" id="IPR002110">
    <property type="entry name" value="Ankyrin_rpt"/>
</dbReference>
<evidence type="ECO:0000313" key="22">
    <source>
        <dbReference type="RefSeq" id="XP_031557737.1"/>
    </source>
</evidence>
<dbReference type="Pfam" id="PF00023">
    <property type="entry name" value="Ank"/>
    <property type="match status" value="2"/>
</dbReference>
<dbReference type="PANTHER" id="PTHR47143">
    <property type="entry name" value="TRANSIENT RECEPTOR POTENTIAL CATION CHANNEL PROTEIN PAINLESS"/>
    <property type="match status" value="1"/>
</dbReference>
<feature type="compositionally biased region" description="Basic and acidic residues" evidence="13">
    <location>
        <begin position="1"/>
        <end position="14"/>
    </location>
</feature>
<dbReference type="RefSeq" id="XP_031557732.1">
    <property type="nucleotide sequence ID" value="XM_031701872.1"/>
</dbReference>
<dbReference type="Pfam" id="PF00520">
    <property type="entry name" value="Ion_trans"/>
    <property type="match status" value="1"/>
</dbReference>
<feature type="region of interest" description="Disordered" evidence="13">
    <location>
        <begin position="1"/>
        <end position="21"/>
    </location>
</feature>
<evidence type="ECO:0000256" key="9">
    <source>
        <dbReference type="ARBA" id="ARBA00023136"/>
    </source>
</evidence>
<dbReference type="AlphaFoldDB" id="A0A6P8HRJ8"/>
<reference evidence="17 18" key="1">
    <citation type="submission" date="2025-04" db="UniProtKB">
        <authorList>
            <consortium name="RefSeq"/>
        </authorList>
    </citation>
    <scope>IDENTIFICATION</scope>
    <source>
        <tissue evidence="17 18">Tentacle</tissue>
    </source>
</reference>
<dbReference type="GO" id="GO:0005216">
    <property type="term" value="F:monoatomic ion channel activity"/>
    <property type="evidence" value="ECO:0007669"/>
    <property type="project" value="InterPro"/>
</dbReference>
<dbReference type="InterPro" id="IPR052076">
    <property type="entry name" value="TRP_cation_channel"/>
</dbReference>
<evidence type="ECO:0000256" key="3">
    <source>
        <dbReference type="ARBA" id="ARBA00022606"/>
    </source>
</evidence>
<evidence type="ECO:0000256" key="4">
    <source>
        <dbReference type="ARBA" id="ARBA00022692"/>
    </source>
</evidence>
<evidence type="ECO:0000313" key="18">
    <source>
        <dbReference type="RefSeq" id="XP_031557733.1"/>
    </source>
</evidence>
<evidence type="ECO:0000256" key="12">
    <source>
        <dbReference type="PROSITE-ProRule" id="PRU00023"/>
    </source>
</evidence>
<dbReference type="Proteomes" id="UP000515163">
    <property type="component" value="Unplaced"/>
</dbReference>
<dbReference type="RefSeq" id="XP_031557733.1">
    <property type="nucleotide sequence ID" value="XM_031701873.1"/>
</dbReference>
<dbReference type="RefSeq" id="XP_031557735.1">
    <property type="nucleotide sequence ID" value="XM_031701875.1"/>
</dbReference>
<evidence type="ECO:0000256" key="10">
    <source>
        <dbReference type="ARBA" id="ARBA00023180"/>
    </source>
</evidence>
<dbReference type="RefSeq" id="XP_031557734.1">
    <property type="nucleotide sequence ID" value="XM_031701874.1"/>
</dbReference>
<dbReference type="RefSeq" id="XP_031557737.1">
    <property type="nucleotide sequence ID" value="XM_031701877.1"/>
</dbReference>
<evidence type="ECO:0000313" key="16">
    <source>
        <dbReference type="Proteomes" id="UP000515163"/>
    </source>
</evidence>
<evidence type="ECO:0000313" key="17">
    <source>
        <dbReference type="RefSeq" id="XP_031557732.1"/>
    </source>
</evidence>
<evidence type="ECO:0000313" key="21">
    <source>
        <dbReference type="RefSeq" id="XP_031557736.1"/>
    </source>
</evidence>
<evidence type="ECO:0000313" key="24">
    <source>
        <dbReference type="RefSeq" id="XP_031557739.1"/>
    </source>
</evidence>
<feature type="repeat" description="ANK" evidence="12">
    <location>
        <begin position="507"/>
        <end position="539"/>
    </location>
</feature>
<dbReference type="Pfam" id="PF12796">
    <property type="entry name" value="Ank_2"/>
    <property type="match status" value="4"/>
</dbReference>
<keyword evidence="10" id="KW-0325">Glycoprotein</keyword>
<dbReference type="Gene3D" id="1.25.40.20">
    <property type="entry name" value="Ankyrin repeat-containing domain"/>
    <property type="match status" value="6"/>
</dbReference>
<dbReference type="RefSeq" id="XP_031557736.1">
    <property type="nucleotide sequence ID" value="XM_031701876.1"/>
</dbReference>
<feature type="repeat" description="ANK" evidence="12">
    <location>
        <begin position="370"/>
        <end position="404"/>
    </location>
</feature>
<dbReference type="GO" id="GO:1902495">
    <property type="term" value="C:transmembrane transporter complex"/>
    <property type="evidence" value="ECO:0007669"/>
    <property type="project" value="TreeGrafter"/>
</dbReference>
<evidence type="ECO:0000313" key="25">
    <source>
        <dbReference type="RefSeq" id="XP_031557740.1"/>
    </source>
</evidence>
<dbReference type="RefSeq" id="XP_031557740.1">
    <property type="nucleotide sequence ID" value="XM_031701880.1"/>
</dbReference>
<keyword evidence="11" id="KW-0407">Ion channel</keyword>
<evidence type="ECO:0000256" key="1">
    <source>
        <dbReference type="ARBA" id="ARBA00004141"/>
    </source>
</evidence>
<protein>
    <submittedName>
        <fullName evidence="17 18">Transient receptor potential cation channel subfamily A member 1-like isoform X1</fullName>
    </submittedName>
</protein>
<dbReference type="PRINTS" id="PR01415">
    <property type="entry name" value="ANKYRIN"/>
</dbReference>
<evidence type="ECO:0000313" key="20">
    <source>
        <dbReference type="RefSeq" id="XP_031557735.1"/>
    </source>
</evidence>
<feature type="repeat" description="ANK" evidence="12">
    <location>
        <begin position="89"/>
        <end position="121"/>
    </location>
</feature>
<feature type="repeat" description="ANK" evidence="12">
    <location>
        <begin position="441"/>
        <end position="473"/>
    </location>
</feature>
<keyword evidence="8" id="KW-0406">Ion transport</keyword>
<sequence>MENEAFVKMEDEKSTPLSTPVPGKKKIWKVRVKQISMELNEMTKHTYYNHGEHRENRIHLALQNESIPTLEKEIEEAKENEDIDGLDHQGFAALHHATRYNRIDAVKILLKNGACADVRTKDDCNTPLHIASRFGWLEVIKLLLDNGADPTTQNTNGSTPLHLACRRSKLEVITLLLNQRSVNVNARDKLQLTPLHLAAAQGCPKTCQMLMDHGADVFAVASDQTTPLHSAIFNGNDKCGGNSVADTLLLRVVAQNTRNVDDIIKSHDMNCNTLLHNCALTNSLDVAKKIIELGADVNALNTNLGTTPLHVACAMGGFEMAKMLVEMKAALQPKDCSGQTPLHRAAMFGHVQIIEYLLDNGADVDPRDKSNQTPFLVAVASKRTNVNTVKLLLGRGAQINAQDAYLKTCLHLAIENQNIEIVNLLLEYDSGLENLNSPDVQERVPLHYAALCKDVKCLKALLAKQSRLNFRDEDQKTALYLAAENNRAEHVEVLGLAGSSVNERNEEGKTPLHAAACNGNRKVCKVLIKLGADINSRDDKKQTPLMCAAVEGCAKTCKTLLENNANMDDTSADGETPLLIAVRHNNGSVVEMLMDLGVNVKCRNVSGMGVVEMAGKWNAVDAVKAVCRNKRWREVLEDNDSPTGVRPMQILINSFPEAAAIIMNKCIKKPENINPRHQDYTIEYDFTLLDPGPDDPVLLNGKRYFGPLTMVEHHRRDLLLHPLTQTLLDRKWKTFGSYIFYFSFIVYLVFLVSYSYFIITERQEEKMMGILGSTNSTLKMSAVYEVSGTKYAIASMNLAFVILQIAREMAQIILQGRSYFKDYVNFIEWMLYTSATLFLIPYVAPDSMVDFLFAYITDPYSWWLIALVSIFLCFINFVLFLRRFNMFGIYISMFLEVLRSVVKVMLIFIEIIMAFAIAFFILFKEQPSFNSFVRSFVKTTVMTLGEIDFTSTFVDSLGGNENGSPENPYPQVALVFCLVFMLAMSISLMNLLVGLAVGDIEMVRRNAELKRLARQVKFVAQIEDKYPKFITRMIYKPRILVKPNEKNFRKRLQDIGTFWVATLKNLAEEDLSHEEELANTSSNDFALKLEKNRQQIKALVTVIESQTKLLNAVANRIDPRLVSGTLGDDRDLDIAERDGVA</sequence>
<feature type="transmembrane region" description="Helical" evidence="14">
    <location>
        <begin position="738"/>
        <end position="759"/>
    </location>
</feature>
<evidence type="ECO:0000256" key="11">
    <source>
        <dbReference type="ARBA" id="ARBA00023303"/>
    </source>
</evidence>
<keyword evidence="16" id="KW-1185">Reference proteome</keyword>
<feature type="transmembrane region" description="Helical" evidence="14">
    <location>
        <begin position="826"/>
        <end position="844"/>
    </location>
</feature>
<evidence type="ECO:0000313" key="23">
    <source>
        <dbReference type="RefSeq" id="XP_031557738.1"/>
    </source>
</evidence>
<gene>
    <name evidence="17 18 19 20 21 22 23 24 25" type="primary">LOC116294305</name>
</gene>
<feature type="repeat" description="ANK" evidence="12">
    <location>
        <begin position="190"/>
        <end position="222"/>
    </location>
</feature>
<organism evidence="16 23">
    <name type="scientific">Actinia tenebrosa</name>
    <name type="common">Australian red waratah sea anemone</name>
    <dbReference type="NCBI Taxonomy" id="6105"/>
    <lineage>
        <taxon>Eukaryota</taxon>
        <taxon>Metazoa</taxon>
        <taxon>Cnidaria</taxon>
        <taxon>Anthozoa</taxon>
        <taxon>Hexacorallia</taxon>
        <taxon>Actiniaria</taxon>
        <taxon>Actiniidae</taxon>
        <taxon>Actinia</taxon>
    </lineage>
</organism>
<dbReference type="InterPro" id="IPR005821">
    <property type="entry name" value="Ion_trans_dom"/>
</dbReference>
<keyword evidence="6 14" id="KW-1133">Transmembrane helix</keyword>
<dbReference type="RefSeq" id="XP_031557739.1">
    <property type="nucleotide sequence ID" value="XM_031701879.1"/>
</dbReference>
<keyword evidence="2" id="KW-0813">Transport</keyword>
<keyword evidence="3" id="KW-0716">Sensory transduction</keyword>
<accession>A0A6P8HRJ8</accession>
<keyword evidence="5" id="KW-0677">Repeat</keyword>
<dbReference type="OrthoDB" id="1661883at2759"/>
<feature type="transmembrane region" description="Helical" evidence="14">
    <location>
        <begin position="901"/>
        <end position="923"/>
    </location>
</feature>
<evidence type="ECO:0000256" key="5">
    <source>
        <dbReference type="ARBA" id="ARBA00022737"/>
    </source>
</evidence>
<dbReference type="SMART" id="SM00248">
    <property type="entry name" value="ANK"/>
    <property type="match status" value="15"/>
</dbReference>
<dbReference type="SUPFAM" id="SSF48403">
    <property type="entry name" value="Ankyrin repeat"/>
    <property type="match status" value="2"/>
</dbReference>
<dbReference type="InterPro" id="IPR036770">
    <property type="entry name" value="Ankyrin_rpt-contain_sf"/>
</dbReference>